<accession>A0A849I4J1</accession>
<gene>
    <name evidence="3" type="ORF">HJG44_01390</name>
</gene>
<feature type="signal peptide" evidence="1">
    <location>
        <begin position="1"/>
        <end position="28"/>
    </location>
</feature>
<dbReference type="Gene3D" id="1.10.8.350">
    <property type="entry name" value="Bacterial muramidase"/>
    <property type="match status" value="1"/>
</dbReference>
<evidence type="ECO:0000256" key="1">
    <source>
        <dbReference type="SAM" id="SignalP"/>
    </source>
</evidence>
<dbReference type="AlphaFoldDB" id="A0A849I4J1"/>
<evidence type="ECO:0000313" key="4">
    <source>
        <dbReference type="Proteomes" id="UP000564885"/>
    </source>
</evidence>
<keyword evidence="4" id="KW-1185">Reference proteome</keyword>
<dbReference type="Gene3D" id="1.10.530.10">
    <property type="match status" value="1"/>
</dbReference>
<dbReference type="PANTHER" id="PTHR30163">
    <property type="entry name" value="MEMBRANE-BOUND LYTIC MUREIN TRANSGLYCOSYLASE B"/>
    <property type="match status" value="1"/>
</dbReference>
<reference evidence="3 4" key="1">
    <citation type="submission" date="2020-04" db="EMBL/GenBank/DDBJ databases">
        <title>Enterovirga sp. isolate from soil.</title>
        <authorList>
            <person name="Chea S."/>
            <person name="Kim D.-U."/>
        </authorList>
    </citation>
    <scope>NUCLEOTIDE SEQUENCE [LARGE SCALE GENOMIC DNA]</scope>
    <source>
        <strain evidence="3 4">DB1703</strain>
    </source>
</reference>
<sequence length="277" mass="30242">MVTSPWTILRRTGAAAILAGVFSTAASAATCRDPAGFDKWLQDIRREAIAQGISPRAVDAGLAGVTFDPAVMRKDRGQGAFRVPFEQFVKTRVTAGRVAKAAQQLRQRAALFRSIEQRFGVPGPILAAIWAMETDFGAVQGNMPVVRSVATLAYDCRRTERFTNELFAALRVIDRGDLTPAQMKGAWAGEIGQTQFMISNYYKYAVDFDGDGHPDLIRSVPDVLASTANYLKGHGWQRGAGWNPGQPNFAVIREWNKSENYARAIALFASKLAGAED</sequence>
<dbReference type="PANTHER" id="PTHR30163:SF8">
    <property type="entry name" value="LYTIC MUREIN TRANSGLYCOSYLASE"/>
    <property type="match status" value="1"/>
</dbReference>
<dbReference type="InterPro" id="IPR011970">
    <property type="entry name" value="MltB_2"/>
</dbReference>
<dbReference type="GO" id="GO:0008933">
    <property type="term" value="F:peptidoglycan lytic transglycosylase activity"/>
    <property type="evidence" value="ECO:0007669"/>
    <property type="project" value="TreeGrafter"/>
</dbReference>
<organism evidence="3 4">
    <name type="scientific">Enterovirga aerilata</name>
    <dbReference type="NCBI Taxonomy" id="2730920"/>
    <lineage>
        <taxon>Bacteria</taxon>
        <taxon>Pseudomonadati</taxon>
        <taxon>Pseudomonadota</taxon>
        <taxon>Alphaproteobacteria</taxon>
        <taxon>Hyphomicrobiales</taxon>
        <taxon>Methylobacteriaceae</taxon>
        <taxon>Enterovirga</taxon>
    </lineage>
</organism>
<dbReference type="NCBIfam" id="TIGR02283">
    <property type="entry name" value="MltB_2"/>
    <property type="match status" value="1"/>
</dbReference>
<dbReference type="EMBL" id="JABEPP010000001">
    <property type="protein sequence ID" value="NNM71050.1"/>
    <property type="molecule type" value="Genomic_DNA"/>
</dbReference>
<dbReference type="Proteomes" id="UP000564885">
    <property type="component" value="Unassembled WGS sequence"/>
</dbReference>
<dbReference type="InterPro" id="IPR023346">
    <property type="entry name" value="Lysozyme-like_dom_sf"/>
</dbReference>
<evidence type="ECO:0000313" key="3">
    <source>
        <dbReference type="EMBL" id="NNM71050.1"/>
    </source>
</evidence>
<dbReference type="FunFam" id="1.10.8.350:FF:000001">
    <property type="entry name" value="Lytic murein transglycosylase B"/>
    <property type="match status" value="1"/>
</dbReference>
<dbReference type="Pfam" id="PF13406">
    <property type="entry name" value="SLT_2"/>
    <property type="match status" value="1"/>
</dbReference>
<keyword evidence="1" id="KW-0732">Signal</keyword>
<protein>
    <submittedName>
        <fullName evidence="3">Lytic murein transglycosylase</fullName>
    </submittedName>
</protein>
<comment type="caution">
    <text evidence="3">The sequence shown here is derived from an EMBL/GenBank/DDBJ whole genome shotgun (WGS) entry which is preliminary data.</text>
</comment>
<dbReference type="GO" id="GO:0009253">
    <property type="term" value="P:peptidoglycan catabolic process"/>
    <property type="evidence" value="ECO:0007669"/>
    <property type="project" value="TreeGrafter"/>
</dbReference>
<dbReference type="SUPFAM" id="SSF53955">
    <property type="entry name" value="Lysozyme-like"/>
    <property type="match status" value="1"/>
</dbReference>
<dbReference type="RefSeq" id="WP_171216556.1">
    <property type="nucleotide sequence ID" value="NZ_JABEPP010000001.1"/>
</dbReference>
<dbReference type="InterPro" id="IPR043426">
    <property type="entry name" value="MltB-like"/>
</dbReference>
<evidence type="ECO:0000259" key="2">
    <source>
        <dbReference type="Pfam" id="PF13406"/>
    </source>
</evidence>
<feature type="domain" description="Transglycosylase SLT" evidence="2">
    <location>
        <begin position="37"/>
        <end position="243"/>
    </location>
</feature>
<dbReference type="CDD" id="cd13399">
    <property type="entry name" value="Slt35-like"/>
    <property type="match status" value="1"/>
</dbReference>
<feature type="chain" id="PRO_5032340419" evidence="1">
    <location>
        <begin position="29"/>
        <end position="277"/>
    </location>
</feature>
<dbReference type="InterPro" id="IPR031304">
    <property type="entry name" value="SLT_2"/>
</dbReference>
<name>A0A849I4J1_9HYPH</name>
<proteinExistence type="predicted"/>